<evidence type="ECO:0000313" key="5">
    <source>
        <dbReference type="EMBL" id="SFD60286.1"/>
    </source>
</evidence>
<evidence type="ECO:0000259" key="4">
    <source>
        <dbReference type="PROSITE" id="PS51118"/>
    </source>
</evidence>
<dbReference type="InterPro" id="IPR002577">
    <property type="entry name" value="HTH_HxlR"/>
</dbReference>
<keyword evidence="3" id="KW-0804">Transcription</keyword>
<evidence type="ECO:0000256" key="3">
    <source>
        <dbReference type="ARBA" id="ARBA00023163"/>
    </source>
</evidence>
<organism evidence="5 6">
    <name type="scientific">Pseudoalteromonas denitrificans DSM 6059</name>
    <dbReference type="NCBI Taxonomy" id="1123010"/>
    <lineage>
        <taxon>Bacteria</taxon>
        <taxon>Pseudomonadati</taxon>
        <taxon>Pseudomonadota</taxon>
        <taxon>Gammaproteobacteria</taxon>
        <taxon>Alteromonadales</taxon>
        <taxon>Pseudoalteromonadaceae</taxon>
        <taxon>Pseudoalteromonas</taxon>
    </lineage>
</organism>
<dbReference type="GO" id="GO:0003677">
    <property type="term" value="F:DNA binding"/>
    <property type="evidence" value="ECO:0007669"/>
    <property type="project" value="UniProtKB-KW"/>
</dbReference>
<dbReference type="Proteomes" id="UP000198862">
    <property type="component" value="Unassembled WGS sequence"/>
</dbReference>
<protein>
    <submittedName>
        <fullName evidence="5">Transcriptional regulator, HxlR family</fullName>
    </submittedName>
</protein>
<evidence type="ECO:0000256" key="2">
    <source>
        <dbReference type="ARBA" id="ARBA00023125"/>
    </source>
</evidence>
<dbReference type="AlphaFoldDB" id="A0A1I1TNH9"/>
<dbReference type="Pfam" id="PF01638">
    <property type="entry name" value="HxlR"/>
    <property type="match status" value="1"/>
</dbReference>
<dbReference type="PANTHER" id="PTHR33204:SF37">
    <property type="entry name" value="HTH-TYPE TRANSCRIPTIONAL REGULATOR YODB"/>
    <property type="match status" value="1"/>
</dbReference>
<dbReference type="EMBL" id="FOLO01000072">
    <property type="protein sequence ID" value="SFD60286.1"/>
    <property type="molecule type" value="Genomic_DNA"/>
</dbReference>
<dbReference type="Gene3D" id="1.10.10.10">
    <property type="entry name" value="Winged helix-like DNA-binding domain superfamily/Winged helix DNA-binding domain"/>
    <property type="match status" value="1"/>
</dbReference>
<reference evidence="5 6" key="1">
    <citation type="submission" date="2016-10" db="EMBL/GenBank/DDBJ databases">
        <authorList>
            <person name="de Groot N.N."/>
        </authorList>
    </citation>
    <scope>NUCLEOTIDE SEQUENCE [LARGE SCALE GENOMIC DNA]</scope>
    <source>
        <strain evidence="5 6">DSM 6059</strain>
    </source>
</reference>
<dbReference type="PANTHER" id="PTHR33204">
    <property type="entry name" value="TRANSCRIPTIONAL REGULATOR, MARR FAMILY"/>
    <property type="match status" value="1"/>
</dbReference>
<dbReference type="SUPFAM" id="SSF46785">
    <property type="entry name" value="Winged helix' DNA-binding domain"/>
    <property type="match status" value="1"/>
</dbReference>
<dbReference type="STRING" id="1123010.SAMN02745724_04949"/>
<dbReference type="InterPro" id="IPR036388">
    <property type="entry name" value="WH-like_DNA-bd_sf"/>
</dbReference>
<gene>
    <name evidence="5" type="ORF">SAMN02745724_04949</name>
</gene>
<evidence type="ECO:0000313" key="6">
    <source>
        <dbReference type="Proteomes" id="UP000198862"/>
    </source>
</evidence>
<keyword evidence="2" id="KW-0238">DNA-binding</keyword>
<dbReference type="OrthoDB" id="9807069at2"/>
<name>A0A1I1TNH9_9GAMM</name>
<proteinExistence type="predicted"/>
<keyword evidence="6" id="KW-1185">Reference proteome</keyword>
<evidence type="ECO:0000256" key="1">
    <source>
        <dbReference type="ARBA" id="ARBA00023015"/>
    </source>
</evidence>
<sequence>MTHNSENFRSNCPINFVLETFGDKWTLLIVRDLMFKSKQYYGEFLKSNEKISTNILADRLQKLESSGVIKKAMDTQNKSKVLYSLTDKGKDLLPIMLEITSWSHKYDDKTNVPENFIKALSTNRASVISQTLSKLK</sequence>
<dbReference type="InterPro" id="IPR036390">
    <property type="entry name" value="WH_DNA-bd_sf"/>
</dbReference>
<feature type="domain" description="HTH hxlR-type" evidence="4">
    <location>
        <begin position="12"/>
        <end position="111"/>
    </location>
</feature>
<dbReference type="RefSeq" id="WP_091991125.1">
    <property type="nucleotide sequence ID" value="NZ_FOLO01000072.1"/>
</dbReference>
<keyword evidence="1" id="KW-0805">Transcription regulation</keyword>
<dbReference type="PROSITE" id="PS51118">
    <property type="entry name" value="HTH_HXLR"/>
    <property type="match status" value="1"/>
</dbReference>
<accession>A0A1I1TNH9</accession>